<dbReference type="EMBL" id="DTQM01000156">
    <property type="protein sequence ID" value="HGC43118.1"/>
    <property type="molecule type" value="Genomic_DNA"/>
</dbReference>
<comment type="caution">
    <text evidence="1">The sequence shown here is derived from an EMBL/GenBank/DDBJ whole genome shotgun (WGS) entry which is preliminary data.</text>
</comment>
<evidence type="ECO:0000313" key="1">
    <source>
        <dbReference type="EMBL" id="HGC43118.1"/>
    </source>
</evidence>
<dbReference type="AlphaFoldDB" id="A0A8J4HB51"/>
<dbReference type="InterPro" id="IPR011042">
    <property type="entry name" value="6-blade_b-propeller_TolB-like"/>
</dbReference>
<name>A0A8J4HB51_9PROT</name>
<evidence type="ECO:0008006" key="2">
    <source>
        <dbReference type="Google" id="ProtNLM"/>
    </source>
</evidence>
<proteinExistence type="predicted"/>
<sequence length="358" mass="36962">MLTVLPGLAVAGDGYLDGIHHHTTLASTVPDNGDQNPYAIAIAPVSAGKIQKDDVLVDNFNDKNNLQGLGTTIVDYNPTSKNLSLFAALPRHLEACPGGVGLTTAMTMLQSGFVIVGSLPSNDGTTATKGQGCLIVLDAQGKLAGVITSPHINGPWGNMAVIDNGTTAILFVSNTGFGVGAPADETPVIKQASVLRLELSIPPGKPPAVIRETVIASGFGEQADKGVFIIGPTGLALGAGGVLYVSDAIDNRIVAINDAATRSDSAGTGREVSKDGLLKRPLALALAPNGHLLVTNALNGQVVEIDPQSGKQLYAQWIDTDKAQTPPGNGDLFGIAMTPHGEGFYYVEDDMNTLVLAR</sequence>
<reference evidence="1" key="1">
    <citation type="journal article" date="2020" name="mSystems">
        <title>Genome- and Community-Level Interaction Insights into Carbon Utilization and Element Cycling Functions of Hydrothermarchaeota in Hydrothermal Sediment.</title>
        <authorList>
            <person name="Zhou Z."/>
            <person name="Liu Y."/>
            <person name="Xu W."/>
            <person name="Pan J."/>
            <person name="Luo Z.H."/>
            <person name="Li M."/>
        </authorList>
    </citation>
    <scope>NUCLEOTIDE SEQUENCE</scope>
    <source>
        <strain evidence="1">SpSt-997</strain>
    </source>
</reference>
<accession>A0A8J4HB51</accession>
<protein>
    <recommendedName>
        <fullName evidence="2">NHL repeat containing protein</fullName>
    </recommendedName>
</protein>
<dbReference type="SUPFAM" id="SSF63829">
    <property type="entry name" value="Calcium-dependent phosphotriesterase"/>
    <property type="match status" value="1"/>
</dbReference>
<gene>
    <name evidence="1" type="ORF">ENY07_07860</name>
</gene>
<dbReference type="Gene3D" id="2.120.10.30">
    <property type="entry name" value="TolB, C-terminal domain"/>
    <property type="match status" value="1"/>
</dbReference>
<organism evidence="1">
    <name type="scientific">Acidicaldus sp</name>
    <dbReference type="NCBI Taxonomy" id="1872105"/>
    <lineage>
        <taxon>Bacteria</taxon>
        <taxon>Pseudomonadati</taxon>
        <taxon>Pseudomonadota</taxon>
        <taxon>Alphaproteobacteria</taxon>
        <taxon>Acetobacterales</taxon>
        <taxon>Acetobacteraceae</taxon>
        <taxon>Acidicaldus</taxon>
    </lineage>
</organism>